<protein>
    <submittedName>
        <fullName evidence="7">FAD linked oxidase domain protein</fullName>
    </submittedName>
</protein>
<keyword evidence="3" id="KW-0285">Flavoprotein</keyword>
<dbReference type="SUPFAM" id="SSF55103">
    <property type="entry name" value="FAD-linked oxidases, C-terminal domain"/>
    <property type="match status" value="1"/>
</dbReference>
<evidence type="ECO:0000256" key="5">
    <source>
        <dbReference type="ARBA" id="ARBA00023002"/>
    </source>
</evidence>
<dbReference type="Gene3D" id="3.40.462.20">
    <property type="match status" value="1"/>
</dbReference>
<keyword evidence="4" id="KW-0274">FAD</keyword>
<dbReference type="AlphaFoldDB" id="D3PVN7"/>
<dbReference type="InterPro" id="IPR036318">
    <property type="entry name" value="FAD-bd_PCMH-like_sf"/>
</dbReference>
<organism evidence="7 8">
    <name type="scientific">Stackebrandtia nassauensis (strain DSM 44728 / CIP 108903 / NRRL B-16338 / NBRC 102104 / LLR-40K-21)</name>
    <dbReference type="NCBI Taxonomy" id="446470"/>
    <lineage>
        <taxon>Bacteria</taxon>
        <taxon>Bacillati</taxon>
        <taxon>Actinomycetota</taxon>
        <taxon>Actinomycetes</taxon>
        <taxon>Glycomycetales</taxon>
        <taxon>Glycomycetaceae</taxon>
        <taxon>Stackebrandtia</taxon>
    </lineage>
</organism>
<dbReference type="Gene3D" id="3.30.465.10">
    <property type="match status" value="1"/>
</dbReference>
<dbReference type="Pfam" id="PF08031">
    <property type="entry name" value="BBE"/>
    <property type="match status" value="1"/>
</dbReference>
<dbReference type="PROSITE" id="PS51387">
    <property type="entry name" value="FAD_PCMH"/>
    <property type="match status" value="1"/>
</dbReference>
<dbReference type="OrthoDB" id="3682986at2"/>
<dbReference type="GO" id="GO:0071949">
    <property type="term" value="F:FAD binding"/>
    <property type="evidence" value="ECO:0007669"/>
    <property type="project" value="InterPro"/>
</dbReference>
<dbReference type="PANTHER" id="PTHR42973">
    <property type="entry name" value="BINDING OXIDOREDUCTASE, PUTATIVE (AFU_ORTHOLOGUE AFUA_1G17690)-RELATED"/>
    <property type="match status" value="1"/>
</dbReference>
<dbReference type="STRING" id="446470.Snas_3488"/>
<proteinExistence type="inferred from homology"/>
<dbReference type="InterPro" id="IPR016164">
    <property type="entry name" value="FAD-linked_Oxase-like_C"/>
</dbReference>
<dbReference type="GO" id="GO:0016491">
    <property type="term" value="F:oxidoreductase activity"/>
    <property type="evidence" value="ECO:0007669"/>
    <property type="project" value="UniProtKB-KW"/>
</dbReference>
<dbReference type="KEGG" id="sna:Snas_3488"/>
<evidence type="ECO:0000256" key="3">
    <source>
        <dbReference type="ARBA" id="ARBA00022630"/>
    </source>
</evidence>
<comment type="cofactor">
    <cofactor evidence="1">
        <name>FAD</name>
        <dbReference type="ChEBI" id="CHEBI:57692"/>
    </cofactor>
</comment>
<dbReference type="Gene3D" id="3.30.43.10">
    <property type="entry name" value="Uridine Diphospho-n-acetylenolpyruvylglucosamine Reductase, domain 2"/>
    <property type="match status" value="1"/>
</dbReference>
<sequence length="474" mass="51278">MKTVSFGQLGDRLHGRLILPGEPDFDSVRKWFIGRFTETVPQAVARCADTRDVAEAVAFARAKDIPFALRSGAHSFAEYSMSEGLVIDLDGMDEVRVSPDGATVTAGPGTRIGPLAEVLARHGRVVPVGWCPMVAVAGASMGGGFGPLGRYYGLGCDHLVGAEVVLADGRIVRTSETTEPDLLWALRGAGAGNFGAVTSLTFRTRPAVPAVHFAAWWKPEDGAAVIDAWQRWAPTAPSRVNAELILRCWPDPDEPATLSVFGLIVGASPRAAAERVAELADLVGISPERVTYTELTAEELPNHHTFAGEPTSHNKLGGRPGDAEPGVRFVKSEFFDAAVPLDAIADLVDGLLRDRVASQQREFEFIPWGGAIGEPAPGDTAFVHRSPRFLVEHSVQAYGSAELKRASHEWVTASKATLHRWGNGHVYQNYPEPDLPDWDIAYYGDNLHRLHAVKAAYDPDGVFRYEQSLRADGF</sequence>
<dbReference type="Proteomes" id="UP000000844">
    <property type="component" value="Chromosome"/>
</dbReference>
<dbReference type="InterPro" id="IPR006094">
    <property type="entry name" value="Oxid_FAD_bind_N"/>
</dbReference>
<dbReference type="PANTHER" id="PTHR42973:SF39">
    <property type="entry name" value="FAD-BINDING PCMH-TYPE DOMAIN-CONTAINING PROTEIN"/>
    <property type="match status" value="1"/>
</dbReference>
<evidence type="ECO:0000256" key="1">
    <source>
        <dbReference type="ARBA" id="ARBA00001974"/>
    </source>
</evidence>
<dbReference type="InterPro" id="IPR016169">
    <property type="entry name" value="FAD-bd_PCMH_sub2"/>
</dbReference>
<feature type="domain" description="FAD-binding PCMH-type" evidence="6">
    <location>
        <begin position="37"/>
        <end position="207"/>
    </location>
</feature>
<dbReference type="eggNOG" id="COG0277">
    <property type="taxonomic scope" value="Bacteria"/>
</dbReference>
<evidence type="ECO:0000313" key="8">
    <source>
        <dbReference type="Proteomes" id="UP000000844"/>
    </source>
</evidence>
<dbReference type="RefSeq" id="WP_013018722.1">
    <property type="nucleotide sequence ID" value="NC_013947.1"/>
</dbReference>
<dbReference type="InterPro" id="IPR012951">
    <property type="entry name" value="BBE"/>
</dbReference>
<reference evidence="7 8" key="1">
    <citation type="journal article" date="2009" name="Stand. Genomic Sci.">
        <title>Complete genome sequence of Stackebrandtia nassauensis type strain (LLR-40K-21).</title>
        <authorList>
            <person name="Munk C."/>
            <person name="Lapidus A."/>
            <person name="Copeland A."/>
            <person name="Jando M."/>
            <person name="Mayilraj S."/>
            <person name="Glavina Del Rio T."/>
            <person name="Nolan M."/>
            <person name="Chen F."/>
            <person name="Lucas S."/>
            <person name="Tice H."/>
            <person name="Cheng J.F."/>
            <person name="Han C."/>
            <person name="Detter J.C."/>
            <person name="Bruce D."/>
            <person name="Goodwin L."/>
            <person name="Chain P."/>
            <person name="Pitluck S."/>
            <person name="Goker M."/>
            <person name="Ovchinikova G."/>
            <person name="Pati A."/>
            <person name="Ivanova N."/>
            <person name="Mavromatis K."/>
            <person name="Chen A."/>
            <person name="Palaniappan K."/>
            <person name="Land M."/>
            <person name="Hauser L."/>
            <person name="Chang Y.J."/>
            <person name="Jeffries C.D."/>
            <person name="Bristow J."/>
            <person name="Eisen J.A."/>
            <person name="Markowitz V."/>
            <person name="Hugenholtz P."/>
            <person name="Kyrpides N.C."/>
            <person name="Klenk H.P."/>
        </authorList>
    </citation>
    <scope>NUCLEOTIDE SEQUENCE [LARGE SCALE GENOMIC DNA]</scope>
    <source>
        <strain evidence="8">DSM 44728 / CIP 108903 / NRRL B-16338 / NBRC 102104 / LLR-40K-21</strain>
    </source>
</reference>
<dbReference type="InterPro" id="IPR016166">
    <property type="entry name" value="FAD-bd_PCMH"/>
</dbReference>
<dbReference type="SUPFAM" id="SSF56176">
    <property type="entry name" value="FAD-binding/transporter-associated domain-like"/>
    <property type="match status" value="1"/>
</dbReference>
<keyword evidence="5" id="KW-0560">Oxidoreductase</keyword>
<comment type="similarity">
    <text evidence="2">Belongs to the oxygen-dependent FAD-linked oxidoreductase family.</text>
</comment>
<evidence type="ECO:0000259" key="6">
    <source>
        <dbReference type="PROSITE" id="PS51387"/>
    </source>
</evidence>
<evidence type="ECO:0000256" key="2">
    <source>
        <dbReference type="ARBA" id="ARBA00005466"/>
    </source>
</evidence>
<evidence type="ECO:0000256" key="4">
    <source>
        <dbReference type="ARBA" id="ARBA00022827"/>
    </source>
</evidence>
<dbReference type="Pfam" id="PF01565">
    <property type="entry name" value="FAD_binding_4"/>
    <property type="match status" value="1"/>
</dbReference>
<keyword evidence="8" id="KW-1185">Reference proteome</keyword>
<gene>
    <name evidence="7" type="ordered locus">Snas_3488</name>
</gene>
<name>D3PVN7_STANL</name>
<dbReference type="HOGENOM" id="CLU_018354_10_2_11"/>
<accession>D3PVN7</accession>
<dbReference type="EMBL" id="CP001778">
    <property type="protein sequence ID" value="ADD43151.1"/>
    <property type="molecule type" value="Genomic_DNA"/>
</dbReference>
<evidence type="ECO:0000313" key="7">
    <source>
        <dbReference type="EMBL" id="ADD43151.1"/>
    </source>
</evidence>
<dbReference type="InterPro" id="IPR050416">
    <property type="entry name" value="FAD-linked_Oxidoreductase"/>
</dbReference>
<dbReference type="InterPro" id="IPR016167">
    <property type="entry name" value="FAD-bd_PCMH_sub1"/>
</dbReference>